<evidence type="ECO:0000313" key="6">
    <source>
        <dbReference type="EMBL" id="MDG4946956.1"/>
    </source>
</evidence>
<feature type="domain" description="Gliding motility-associated protein GldM C-terminal" evidence="2">
    <location>
        <begin position="413"/>
        <end position="516"/>
    </location>
</feature>
<evidence type="ECO:0000259" key="5">
    <source>
        <dbReference type="Pfam" id="PF21602"/>
    </source>
</evidence>
<dbReference type="Pfam" id="PF21602">
    <property type="entry name" value="GldM_3rd"/>
    <property type="match status" value="1"/>
</dbReference>
<dbReference type="RefSeq" id="WP_304421241.1">
    <property type="nucleotide sequence ID" value="NZ_JANCMU010000008.1"/>
</dbReference>
<dbReference type="Pfam" id="PF12080">
    <property type="entry name" value="GldM_4th"/>
    <property type="match status" value="1"/>
</dbReference>
<feature type="domain" description="Gliding motility-associated protein GldM second immunoglobulin-like" evidence="5">
    <location>
        <begin position="334"/>
        <end position="410"/>
    </location>
</feature>
<evidence type="ECO:0000313" key="7">
    <source>
        <dbReference type="Proteomes" id="UP001152599"/>
    </source>
</evidence>
<dbReference type="Pfam" id="PF12081">
    <property type="entry name" value="GldM_1st"/>
    <property type="match status" value="1"/>
</dbReference>
<evidence type="ECO:0000259" key="4">
    <source>
        <dbReference type="Pfam" id="PF21601"/>
    </source>
</evidence>
<organism evidence="6 7">
    <name type="scientific">Profundicola chukchiensis</name>
    <dbReference type="NCBI Taxonomy" id="2961959"/>
    <lineage>
        <taxon>Bacteria</taxon>
        <taxon>Pseudomonadati</taxon>
        <taxon>Bacteroidota</taxon>
        <taxon>Flavobacteriia</taxon>
        <taxon>Flavobacteriales</taxon>
        <taxon>Weeksellaceae</taxon>
        <taxon>Profundicola</taxon>
    </lineage>
</organism>
<dbReference type="InterPro" id="IPR022719">
    <property type="entry name" value="Motility-assoc_prot_GldM_C"/>
</dbReference>
<evidence type="ECO:0000259" key="2">
    <source>
        <dbReference type="Pfam" id="PF12080"/>
    </source>
</evidence>
<comment type="caution">
    <text evidence="6">The sequence shown here is derived from an EMBL/GenBank/DDBJ whole genome shotgun (WGS) entry which is preliminary data.</text>
</comment>
<dbReference type="InterPro" id="IPR019859">
    <property type="entry name" value="Motility-assoc_prot_GldM"/>
</dbReference>
<protein>
    <submittedName>
        <fullName evidence="6">Gliding motility protein GldM</fullName>
    </submittedName>
</protein>
<dbReference type="Proteomes" id="UP001152599">
    <property type="component" value="Unassembled WGS sequence"/>
</dbReference>
<dbReference type="NCBIfam" id="TIGR03517">
    <property type="entry name" value="GldM_gliding"/>
    <property type="match status" value="1"/>
</dbReference>
<feature type="domain" description="Gliding motility-associated protein GldM first immunoglobulin-like" evidence="4">
    <location>
        <begin position="235"/>
        <end position="321"/>
    </location>
</feature>
<keyword evidence="1" id="KW-1133">Transmembrane helix</keyword>
<accession>A0A9X4MY06</accession>
<evidence type="ECO:0000259" key="3">
    <source>
        <dbReference type="Pfam" id="PF12081"/>
    </source>
</evidence>
<proteinExistence type="predicted"/>
<name>A0A9X4MY06_9FLAO</name>
<dbReference type="Pfam" id="PF21601">
    <property type="entry name" value="GldM_2nd"/>
    <property type="match status" value="1"/>
</dbReference>
<dbReference type="InterPro" id="IPR048405">
    <property type="entry name" value="GldM_Ig-like-1"/>
</dbReference>
<dbReference type="InterPro" id="IPR022720">
    <property type="entry name" value="Motility-assoc_prot_GldM_N"/>
</dbReference>
<keyword evidence="1" id="KW-0812">Transmembrane</keyword>
<dbReference type="EMBL" id="JANCMU010000008">
    <property type="protein sequence ID" value="MDG4946956.1"/>
    <property type="molecule type" value="Genomic_DNA"/>
</dbReference>
<feature type="domain" description="Gliding motility-associated protein GldM N-terminal" evidence="3">
    <location>
        <begin position="31"/>
        <end position="224"/>
    </location>
</feature>
<dbReference type="InterPro" id="IPR048406">
    <property type="entry name" value="GldM_Ig-like-2"/>
</dbReference>
<keyword evidence="1" id="KW-0472">Membrane</keyword>
<dbReference type="AlphaFoldDB" id="A0A9X4MY06"/>
<reference evidence="6" key="1">
    <citation type="submission" date="2022-07" db="EMBL/GenBank/DDBJ databases">
        <title>Description and genome-wide analysis of Profundicola chukchiensis gen. nov., sp. nov., marine bacteria isolated from bottom sediments of the Chukchi Sea.</title>
        <authorList>
            <person name="Romanenko L."/>
            <person name="Otstavnykh N."/>
            <person name="Kurilenko V."/>
            <person name="Eremeev V."/>
            <person name="Velansky P."/>
            <person name="Mikhailov V."/>
            <person name="Isaeva M."/>
        </authorList>
    </citation>
    <scope>NUCLEOTIDE SEQUENCE</scope>
    <source>
        <strain evidence="6">KMM 9713</strain>
    </source>
</reference>
<feature type="transmembrane region" description="Helical" evidence="1">
    <location>
        <begin position="12"/>
        <end position="28"/>
    </location>
</feature>
<sequence>MAKGKVSPRQKMINLMYLIFIAMMAMQVDREVLRSFEDVNKSFEQSIALTEENNSTFYKNMEMKAEDDPDYAGTVAKAQSLKSDVDDFVNYIEGLKEQLRPEEEVPADPNEEVETNYNALQSTEAIVQLFFKEEGKGNVVEGNSEAQNFVKRIQDIKAKLKNAGVDDRRLNSVFDTETMSKRQSKSWVSDKFYEQPMIAALTNLTKIQADARTEEGNAIRQMLSSKLEEKIEFTTTTLLVDVPDVIKEGTQKEAFLAIGAYNDEVGGTITLNGKDYPLNAGKATIPLSSAKGNHTFAGKVKYKLPNGTEKEEEFSHSYSVVSETLETAPSGGSISADKMNVVYRGVTNPITATINGADGPISMSASTGSLSGSNGSYNYVVSGGNSVTFTASAKTSSGKTVTERKEFRIKPIPAPQGQIRGKNALTVAKSSLSRLQVEASIPDFEFPVSFTVTSFKVKVPGQKTVSVSGNNLSGVGRILDQVQAGAAVNIFDIEATASGLGNTRIPNIAPVVIDVQ</sequence>
<gene>
    <name evidence="6" type="primary">gldM</name>
    <name evidence="6" type="ORF">NMK71_11085</name>
</gene>
<evidence type="ECO:0000256" key="1">
    <source>
        <dbReference type="SAM" id="Phobius"/>
    </source>
</evidence>
<keyword evidence="7" id="KW-1185">Reference proteome</keyword>